<evidence type="ECO:0000256" key="1">
    <source>
        <dbReference type="SAM" id="Coils"/>
    </source>
</evidence>
<comment type="caution">
    <text evidence="2">The sequence shown here is derived from an EMBL/GenBank/DDBJ whole genome shotgun (WGS) entry which is preliminary data.</text>
</comment>
<proteinExistence type="predicted"/>
<evidence type="ECO:0000313" key="3">
    <source>
        <dbReference type="Proteomes" id="UP000439903"/>
    </source>
</evidence>
<dbReference type="Proteomes" id="UP000439903">
    <property type="component" value="Unassembled WGS sequence"/>
</dbReference>
<evidence type="ECO:0000313" key="2">
    <source>
        <dbReference type="EMBL" id="KAF0542811.1"/>
    </source>
</evidence>
<keyword evidence="3" id="KW-1185">Reference proteome</keyword>
<protein>
    <submittedName>
        <fullName evidence="2">Uncharacterized protein</fullName>
    </submittedName>
</protein>
<feature type="coiled-coil region" evidence="1">
    <location>
        <begin position="21"/>
        <end position="49"/>
    </location>
</feature>
<organism evidence="2 3">
    <name type="scientific">Gigaspora margarita</name>
    <dbReference type="NCBI Taxonomy" id="4874"/>
    <lineage>
        <taxon>Eukaryota</taxon>
        <taxon>Fungi</taxon>
        <taxon>Fungi incertae sedis</taxon>
        <taxon>Mucoromycota</taxon>
        <taxon>Glomeromycotina</taxon>
        <taxon>Glomeromycetes</taxon>
        <taxon>Diversisporales</taxon>
        <taxon>Gigasporaceae</taxon>
        <taxon>Gigaspora</taxon>
    </lineage>
</organism>
<gene>
    <name evidence="2" type="ORF">F8M41_004437</name>
</gene>
<keyword evidence="1" id="KW-0175">Coiled coil</keyword>
<name>A0A8H4ERY2_GIGMA</name>
<accession>A0A8H4ERY2</accession>
<sequence length="97" mass="11760">MDKYLREVPSITALITSDSIYRIKRRNIKNQEEEEKDIRKRRNMRVEEERTNIDELHTLIKEQAKVITQIIKDQHDYTSKCNKGNMKNKWIFSKSSY</sequence>
<dbReference type="EMBL" id="WTPW01000141">
    <property type="protein sequence ID" value="KAF0542811.1"/>
    <property type="molecule type" value="Genomic_DNA"/>
</dbReference>
<dbReference type="AlphaFoldDB" id="A0A8H4ERY2"/>
<reference evidence="2 3" key="1">
    <citation type="journal article" date="2019" name="Environ. Microbiol.">
        <title>At the nexus of three kingdoms: the genome of the mycorrhizal fungus Gigaspora margarita provides insights into plant, endobacterial and fungal interactions.</title>
        <authorList>
            <person name="Venice F."/>
            <person name="Ghignone S."/>
            <person name="Salvioli di Fossalunga A."/>
            <person name="Amselem J."/>
            <person name="Novero M."/>
            <person name="Xianan X."/>
            <person name="Sedzielewska Toro K."/>
            <person name="Morin E."/>
            <person name="Lipzen A."/>
            <person name="Grigoriev I.V."/>
            <person name="Henrissat B."/>
            <person name="Martin F.M."/>
            <person name="Bonfante P."/>
        </authorList>
    </citation>
    <scope>NUCLEOTIDE SEQUENCE [LARGE SCALE GENOMIC DNA]</scope>
    <source>
        <strain evidence="2 3">BEG34</strain>
    </source>
</reference>